<dbReference type="AlphaFoldDB" id="H1Z251"/>
<dbReference type="OrthoDB" id="381400at2157"/>
<proteinExistence type="predicted"/>
<dbReference type="Proteomes" id="UP000005741">
    <property type="component" value="Chromosome"/>
</dbReference>
<evidence type="ECO:0000313" key="2">
    <source>
        <dbReference type="Proteomes" id="UP000005741"/>
    </source>
</evidence>
<protein>
    <submittedName>
        <fullName evidence="1">Uncharacterized protein</fullName>
    </submittedName>
</protein>
<evidence type="ECO:0000313" key="1">
    <source>
        <dbReference type="EMBL" id="EHQ36396.1"/>
    </source>
</evidence>
<sequence>MNNEEVEINDYTLKLSGNVDEIENLEDVLNNLSTMGDKSKFKQFLLFSMPFALPYSHNIYVSKDGLVYVDIFEKDDITLETPLNYEIGNILDF</sequence>
<accession>H1Z251</accession>
<dbReference type="EMBL" id="CM001436">
    <property type="protein sequence ID" value="EHQ36396.1"/>
    <property type="molecule type" value="Genomic_DNA"/>
</dbReference>
<reference evidence="1 2" key="1">
    <citation type="submission" date="2011-10" db="EMBL/GenBank/DDBJ databases">
        <title>The Improved High-Quality Draft genome of Methanoplanus limicola DSM 2279.</title>
        <authorList>
            <consortium name="US DOE Joint Genome Institute (JGI-PGF)"/>
            <person name="Lucas S."/>
            <person name="Copeland A."/>
            <person name="Lapidus A."/>
            <person name="Glavina del Rio T."/>
            <person name="Dalin E."/>
            <person name="Tice H."/>
            <person name="Bruce D."/>
            <person name="Goodwin L."/>
            <person name="Pitluck S."/>
            <person name="Peters L."/>
            <person name="Mikhailova N."/>
            <person name="Lu M."/>
            <person name="Kyrpides N."/>
            <person name="Mavromatis K."/>
            <person name="Ivanova N."/>
            <person name="Markowitz V."/>
            <person name="Cheng J.-F."/>
            <person name="Hugenholtz P."/>
            <person name="Woyke T."/>
            <person name="Wu D."/>
            <person name="Wirth R."/>
            <person name="Brambilla E.-M."/>
            <person name="Klenk H.-P."/>
            <person name="Eisen J.A."/>
        </authorList>
    </citation>
    <scope>NUCLEOTIDE SEQUENCE [LARGE SCALE GENOMIC DNA]</scope>
    <source>
        <strain evidence="1 2">DSM 2279</strain>
    </source>
</reference>
<dbReference type="HOGENOM" id="CLU_2392915_0_0_2"/>
<dbReference type="RefSeq" id="WP_004078652.1">
    <property type="nucleotide sequence ID" value="NZ_CM001436.1"/>
</dbReference>
<organism evidence="1 2">
    <name type="scientific">Methanoplanus limicola DSM 2279</name>
    <dbReference type="NCBI Taxonomy" id="937775"/>
    <lineage>
        <taxon>Archaea</taxon>
        <taxon>Methanobacteriati</taxon>
        <taxon>Methanobacteriota</taxon>
        <taxon>Stenosarchaea group</taxon>
        <taxon>Methanomicrobia</taxon>
        <taxon>Methanomicrobiales</taxon>
        <taxon>Methanomicrobiaceae</taxon>
        <taxon>Methanoplanus</taxon>
    </lineage>
</organism>
<keyword evidence="2" id="KW-1185">Reference proteome</keyword>
<gene>
    <name evidence="1" type="ORF">Metlim_2342</name>
</gene>
<dbReference type="InParanoid" id="H1Z251"/>
<name>H1Z251_9EURY</name>